<feature type="region of interest" description="Disordered" evidence="2">
    <location>
        <begin position="1"/>
        <end position="20"/>
    </location>
</feature>
<organism evidence="4 5">
    <name type="scientific">Bombardia bombarda</name>
    <dbReference type="NCBI Taxonomy" id="252184"/>
    <lineage>
        <taxon>Eukaryota</taxon>
        <taxon>Fungi</taxon>
        <taxon>Dikarya</taxon>
        <taxon>Ascomycota</taxon>
        <taxon>Pezizomycotina</taxon>
        <taxon>Sordariomycetes</taxon>
        <taxon>Sordariomycetidae</taxon>
        <taxon>Sordariales</taxon>
        <taxon>Lasiosphaeriaceae</taxon>
        <taxon>Bombardia</taxon>
    </lineage>
</organism>
<dbReference type="AlphaFoldDB" id="A0AA39WBM0"/>
<evidence type="ECO:0000259" key="3">
    <source>
        <dbReference type="Pfam" id="PF07859"/>
    </source>
</evidence>
<keyword evidence="5" id="KW-1185">Reference proteome</keyword>
<accession>A0AA39WBM0</accession>
<reference evidence="4" key="1">
    <citation type="submission" date="2023-06" db="EMBL/GenBank/DDBJ databases">
        <title>Genome-scale phylogeny and comparative genomics of the fungal order Sordariales.</title>
        <authorList>
            <consortium name="Lawrence Berkeley National Laboratory"/>
            <person name="Hensen N."/>
            <person name="Bonometti L."/>
            <person name="Westerberg I."/>
            <person name="Brannstrom I.O."/>
            <person name="Guillou S."/>
            <person name="Cros-Aarteil S."/>
            <person name="Calhoun S."/>
            <person name="Haridas S."/>
            <person name="Kuo A."/>
            <person name="Mondo S."/>
            <person name="Pangilinan J."/>
            <person name="Riley R."/>
            <person name="LaButti K."/>
            <person name="Andreopoulos B."/>
            <person name="Lipzen A."/>
            <person name="Chen C."/>
            <person name="Yanf M."/>
            <person name="Daum C."/>
            <person name="Ng V."/>
            <person name="Clum A."/>
            <person name="Steindorff A."/>
            <person name="Ohm R."/>
            <person name="Martin F."/>
            <person name="Silar P."/>
            <person name="Natvig D."/>
            <person name="Lalanne C."/>
            <person name="Gautier V."/>
            <person name="Ament-velasquez S.L."/>
            <person name="Kruys A."/>
            <person name="Hutchinson M.I."/>
            <person name="Powell A.J."/>
            <person name="Barry K."/>
            <person name="Miller A.N."/>
            <person name="Grigoriev I.V."/>
            <person name="Debuchy R."/>
            <person name="Gladieux P."/>
            <person name="Thoren M.H."/>
            <person name="Johannesson H."/>
        </authorList>
    </citation>
    <scope>NUCLEOTIDE SEQUENCE</scope>
    <source>
        <strain evidence="4">SMH3391-2</strain>
    </source>
</reference>
<name>A0AA39WBM0_9PEZI</name>
<protein>
    <submittedName>
        <fullName evidence="4">Alpha/Beta hydrolase protein</fullName>
    </submittedName>
</protein>
<evidence type="ECO:0000313" key="5">
    <source>
        <dbReference type="Proteomes" id="UP001174934"/>
    </source>
</evidence>
<dbReference type="EMBL" id="JAULSR010000011">
    <property type="protein sequence ID" value="KAK0610180.1"/>
    <property type="molecule type" value="Genomic_DNA"/>
</dbReference>
<evidence type="ECO:0000256" key="2">
    <source>
        <dbReference type="SAM" id="MobiDB-lite"/>
    </source>
</evidence>
<dbReference type="InterPro" id="IPR029058">
    <property type="entry name" value="AB_hydrolase_fold"/>
</dbReference>
<comment type="caution">
    <text evidence="4">The sequence shown here is derived from an EMBL/GenBank/DDBJ whole genome shotgun (WGS) entry which is preliminary data.</text>
</comment>
<feature type="region of interest" description="Disordered" evidence="2">
    <location>
        <begin position="299"/>
        <end position="319"/>
    </location>
</feature>
<gene>
    <name evidence="4" type="ORF">B0T17DRAFT_593959</name>
</gene>
<dbReference type="PANTHER" id="PTHR48081">
    <property type="entry name" value="AB HYDROLASE SUPERFAMILY PROTEIN C4A8.06C"/>
    <property type="match status" value="1"/>
</dbReference>
<sequence length="416" mass="45398">MSYKEDARVEHQLGEDDDNDSLPKCKAPTLLSKLSYASYIYAIKGAIAPLVWLRDWKEYFIPPEGAPNIVKTYECRPSLPVRIFFPSSYDQTSPASLPTLLTIHGGGFCVGNVRDDDEWNRAFADAHDVLVIALNYSKAPGSPFPTALHDIEALLLAVLADESLPVDRSLHDNKSGLGRTALLGFSAGGNLALSAAQLPSVRAHPLAPAAVVSVYGALDLSVPPAEKLANRPWKAGLPAPRGTGGTGGDDDEGRVDALSTFAPTFEWSLPPYVALVAAELDMLAHESWRAACRLGNEQMTKGGEGGRTRVVPDRESREKPWRVCGREDVGGKVGELEREGDERFAWEDYVHVDGDDGGEERGVKWLLVPDVNHGFDNPQFRGMLGGDEETIKDAVLKTKAYQAELGRWLRERVWGL</sequence>
<dbReference type="Gene3D" id="3.40.50.1820">
    <property type="entry name" value="alpha/beta hydrolase"/>
    <property type="match status" value="1"/>
</dbReference>
<keyword evidence="1 4" id="KW-0378">Hydrolase</keyword>
<feature type="compositionally biased region" description="Basic and acidic residues" evidence="2">
    <location>
        <begin position="304"/>
        <end position="319"/>
    </location>
</feature>
<feature type="domain" description="Alpha/beta hydrolase fold-3" evidence="3">
    <location>
        <begin position="100"/>
        <end position="296"/>
    </location>
</feature>
<dbReference type="SUPFAM" id="SSF53474">
    <property type="entry name" value="alpha/beta-Hydrolases"/>
    <property type="match status" value="1"/>
</dbReference>
<evidence type="ECO:0000256" key="1">
    <source>
        <dbReference type="ARBA" id="ARBA00022801"/>
    </source>
</evidence>
<dbReference type="GO" id="GO:0016787">
    <property type="term" value="F:hydrolase activity"/>
    <property type="evidence" value="ECO:0007669"/>
    <property type="project" value="UniProtKB-KW"/>
</dbReference>
<dbReference type="InterPro" id="IPR013094">
    <property type="entry name" value="AB_hydrolase_3"/>
</dbReference>
<feature type="compositionally biased region" description="Basic and acidic residues" evidence="2">
    <location>
        <begin position="1"/>
        <end position="14"/>
    </location>
</feature>
<dbReference type="PANTHER" id="PTHR48081:SF6">
    <property type="entry name" value="PEPTIDASE S9 PROLYL OLIGOPEPTIDASE CATALYTIC DOMAIN-CONTAINING PROTEIN"/>
    <property type="match status" value="1"/>
</dbReference>
<dbReference type="Pfam" id="PF07859">
    <property type="entry name" value="Abhydrolase_3"/>
    <property type="match status" value="1"/>
</dbReference>
<dbReference type="Proteomes" id="UP001174934">
    <property type="component" value="Unassembled WGS sequence"/>
</dbReference>
<dbReference type="InterPro" id="IPR050300">
    <property type="entry name" value="GDXG_lipolytic_enzyme"/>
</dbReference>
<evidence type="ECO:0000313" key="4">
    <source>
        <dbReference type="EMBL" id="KAK0610180.1"/>
    </source>
</evidence>
<proteinExistence type="predicted"/>